<feature type="transmembrane region" description="Helical" evidence="2">
    <location>
        <begin position="12"/>
        <end position="35"/>
    </location>
</feature>
<dbReference type="SUPFAM" id="SSF143120">
    <property type="entry name" value="YefM-like"/>
    <property type="match status" value="1"/>
</dbReference>
<keyword evidence="3" id="KW-0238">DNA-binding</keyword>
<dbReference type="EMBL" id="CAADEZ010000064">
    <property type="protein sequence ID" value="VFJ48942.1"/>
    <property type="molecule type" value="Genomic_DNA"/>
</dbReference>
<evidence type="ECO:0000313" key="3">
    <source>
        <dbReference type="EMBL" id="VFJ48942.1"/>
    </source>
</evidence>
<evidence type="ECO:0000313" key="4">
    <source>
        <dbReference type="EMBL" id="VFK08238.1"/>
    </source>
</evidence>
<evidence type="ECO:0000256" key="2">
    <source>
        <dbReference type="SAM" id="Phobius"/>
    </source>
</evidence>
<gene>
    <name evidence="3" type="ORF">BECKFM1743A_GA0114220_1006415</name>
    <name evidence="4" type="ORF">BECKFM1743B_GA0114221_1006314</name>
</gene>
<keyword evidence="2" id="KW-1133">Transmembrane helix</keyword>
<accession>A0A450SA40</accession>
<reference evidence="3" key="1">
    <citation type="submission" date="2019-02" db="EMBL/GenBank/DDBJ databases">
        <authorList>
            <person name="Gruber-Vodicka R. H."/>
            <person name="Seah K. B. B."/>
        </authorList>
    </citation>
    <scope>NUCLEOTIDE SEQUENCE</scope>
    <source>
        <strain evidence="3">BECK_BZ163</strain>
        <strain evidence="4">BECK_BZ164</strain>
    </source>
</reference>
<sequence>MRLGCARSSVVKNLFSLSVISVDTLLFFVVASWILPKNRNEAPLPQQKDTPRRDIPVSLCNGYLYTLIYTPTLGKRSNDMQASILDLRYNMKNVLGAIDRNEAVVITHRGKPRATLVPLHGERDRADPASHPFFGMNPPTEGDTTLADLRGGRFDAV</sequence>
<comment type="similarity">
    <text evidence="1">Belongs to the phD/YefM antitoxin family.</text>
</comment>
<protein>
    <submittedName>
        <fullName evidence="3">Antitoxin component of toxin-antitoxin stability system, DNA-binding transcriptional repressor</fullName>
    </submittedName>
</protein>
<keyword evidence="2" id="KW-0812">Transmembrane</keyword>
<dbReference type="GO" id="GO:0003677">
    <property type="term" value="F:DNA binding"/>
    <property type="evidence" value="ECO:0007669"/>
    <property type="project" value="UniProtKB-KW"/>
</dbReference>
<name>A0A450SA40_9GAMM</name>
<dbReference type="InterPro" id="IPR036165">
    <property type="entry name" value="YefM-like_sf"/>
</dbReference>
<proteinExistence type="inferred from homology"/>
<organism evidence="3">
    <name type="scientific">Candidatus Kentrum sp. FM</name>
    <dbReference type="NCBI Taxonomy" id="2126340"/>
    <lineage>
        <taxon>Bacteria</taxon>
        <taxon>Pseudomonadati</taxon>
        <taxon>Pseudomonadota</taxon>
        <taxon>Gammaproteobacteria</taxon>
        <taxon>Candidatus Kentrum</taxon>
    </lineage>
</organism>
<dbReference type="EMBL" id="CAADFL010000063">
    <property type="protein sequence ID" value="VFK08238.1"/>
    <property type="molecule type" value="Genomic_DNA"/>
</dbReference>
<keyword evidence="2" id="KW-0472">Membrane</keyword>
<evidence type="ECO:0000256" key="1">
    <source>
        <dbReference type="ARBA" id="ARBA00009981"/>
    </source>
</evidence>
<dbReference type="AlphaFoldDB" id="A0A450SA40"/>